<protein>
    <submittedName>
        <fullName evidence="1">Putative nucleotidyltransferase</fullName>
    </submittedName>
</protein>
<name>A0A7W6CGE6_9SPHN</name>
<sequence>MSVQGELLAMLETVAEALGDDLCRKMVFVGGCSTAVLITDEITLQEVRATDDVDLIVALTGMAQWMQLQETLGTKGFTVSGEDEVICRMRLGNLKVDFMPDDPDILGFSNRWYKEGISTAIKYALPSGRVIKHLTSPLFLATKLEAYAGRGQNDPLGSHDLEDIINVVDGRAELLSEVQAAKGNVRTYLSEQFQALLQHFDFDNFLHGNIRGPEGRVEIVHARLMALAEPG</sequence>
<dbReference type="EMBL" id="JACIDX010000011">
    <property type="protein sequence ID" value="MBB3956041.1"/>
    <property type="molecule type" value="Genomic_DNA"/>
</dbReference>
<dbReference type="AlphaFoldDB" id="A0A7W6CGE6"/>
<dbReference type="GO" id="GO:0016740">
    <property type="term" value="F:transferase activity"/>
    <property type="evidence" value="ECO:0007669"/>
    <property type="project" value="UniProtKB-KW"/>
</dbReference>
<gene>
    <name evidence="1" type="ORF">GGR38_002998</name>
</gene>
<accession>A0A7W6CGE6</accession>
<keyword evidence="2" id="KW-1185">Reference proteome</keyword>
<dbReference type="Proteomes" id="UP000548867">
    <property type="component" value="Unassembled WGS sequence"/>
</dbReference>
<evidence type="ECO:0000313" key="1">
    <source>
        <dbReference type="EMBL" id="MBB3956041.1"/>
    </source>
</evidence>
<comment type="caution">
    <text evidence="1">The sequence shown here is derived from an EMBL/GenBank/DDBJ whole genome shotgun (WGS) entry which is preliminary data.</text>
</comment>
<organism evidence="1 2">
    <name type="scientific">Novosphingobium sediminicola</name>
    <dbReference type="NCBI Taxonomy" id="563162"/>
    <lineage>
        <taxon>Bacteria</taxon>
        <taxon>Pseudomonadati</taxon>
        <taxon>Pseudomonadota</taxon>
        <taxon>Alphaproteobacteria</taxon>
        <taxon>Sphingomonadales</taxon>
        <taxon>Sphingomonadaceae</taxon>
        <taxon>Novosphingobium</taxon>
    </lineage>
</organism>
<keyword evidence="1" id="KW-0808">Transferase</keyword>
<reference evidence="1 2" key="1">
    <citation type="submission" date="2020-08" db="EMBL/GenBank/DDBJ databases">
        <title>Genomic Encyclopedia of Type Strains, Phase IV (KMG-IV): sequencing the most valuable type-strain genomes for metagenomic binning, comparative biology and taxonomic classification.</title>
        <authorList>
            <person name="Goeker M."/>
        </authorList>
    </citation>
    <scope>NUCLEOTIDE SEQUENCE [LARGE SCALE GENOMIC DNA]</scope>
    <source>
        <strain evidence="1 2">DSM 27057</strain>
    </source>
</reference>
<proteinExistence type="predicted"/>
<dbReference type="RefSeq" id="WP_183626869.1">
    <property type="nucleotide sequence ID" value="NZ_JACIDX010000011.1"/>
</dbReference>
<evidence type="ECO:0000313" key="2">
    <source>
        <dbReference type="Proteomes" id="UP000548867"/>
    </source>
</evidence>